<dbReference type="GO" id="GO:0016757">
    <property type="term" value="F:glycosyltransferase activity"/>
    <property type="evidence" value="ECO:0007669"/>
    <property type="project" value="UniProtKB-KW"/>
</dbReference>
<evidence type="ECO:0000256" key="2">
    <source>
        <dbReference type="ARBA" id="ARBA00022676"/>
    </source>
</evidence>
<proteinExistence type="inferred from homology"/>
<comment type="similarity">
    <text evidence="1">Belongs to the glycosyltransferase 2 family.</text>
</comment>
<accession>E1SLS2</accession>
<evidence type="ECO:0000259" key="4">
    <source>
        <dbReference type="Pfam" id="PF00535"/>
    </source>
</evidence>
<keyword evidence="6" id="KW-1185">Reference proteome</keyword>
<dbReference type="OrthoDB" id="9802649at2"/>
<evidence type="ECO:0000313" key="5">
    <source>
        <dbReference type="EMBL" id="ADN74471.1"/>
    </source>
</evidence>
<dbReference type="AlphaFoldDB" id="E1SLS2"/>
<keyword evidence="2" id="KW-0328">Glycosyltransferase</keyword>
<evidence type="ECO:0000256" key="3">
    <source>
        <dbReference type="ARBA" id="ARBA00022679"/>
    </source>
</evidence>
<evidence type="ECO:0000256" key="1">
    <source>
        <dbReference type="ARBA" id="ARBA00006739"/>
    </source>
</evidence>
<gene>
    <name evidence="5" type="ordered locus">Fbal_0257</name>
</gene>
<dbReference type="Proteomes" id="UP000006683">
    <property type="component" value="Chromosome"/>
</dbReference>
<name>E1SLS2_FERBD</name>
<dbReference type="Gene3D" id="3.90.550.10">
    <property type="entry name" value="Spore Coat Polysaccharide Biosynthesis Protein SpsA, Chain A"/>
    <property type="match status" value="1"/>
</dbReference>
<sequence length="292" mass="33041">MQVERTDEHPPAESAAPICNEQRCQISVLIASLGRPSLITALQSIFGRSSVRFEVVLVLDDPDVSAERLLAEIPPARRRAIRVIQNPENLGLTRSLNRGLAQCRGEFIARLDDDDRFSPERLDQVVERFQAHPEVGVIVSDTRVIDGERHYQLTVPAEHDAIAEALQHRNILVHSAFNIRRTVLQRVGGYNEAYRYAQDYELYLRLLRHGVRFMGVNQPLAERNEEEGTITVSRRQHQALFSLSALCLHHASTWRGDGDQVRAICTAFARFVAPKSLRKGVRWLRAVSRGEG</sequence>
<dbReference type="SUPFAM" id="SSF53448">
    <property type="entry name" value="Nucleotide-diphospho-sugar transferases"/>
    <property type="match status" value="1"/>
</dbReference>
<organism evidence="5 6">
    <name type="scientific">Ferrimonas balearica (strain DSM 9799 / CCM 4581 / KCTC 23876 / PAT)</name>
    <dbReference type="NCBI Taxonomy" id="550540"/>
    <lineage>
        <taxon>Bacteria</taxon>
        <taxon>Pseudomonadati</taxon>
        <taxon>Pseudomonadota</taxon>
        <taxon>Gammaproteobacteria</taxon>
        <taxon>Alteromonadales</taxon>
        <taxon>Ferrimonadaceae</taxon>
        <taxon>Ferrimonas</taxon>
    </lineage>
</organism>
<dbReference type="PANTHER" id="PTHR43685">
    <property type="entry name" value="GLYCOSYLTRANSFERASE"/>
    <property type="match status" value="1"/>
</dbReference>
<reference evidence="5 6" key="1">
    <citation type="journal article" date="2010" name="Stand. Genomic Sci.">
        <title>Complete genome sequence of Ferrimonas balearica type strain (PAT).</title>
        <authorList>
            <person name="Nolan M."/>
            <person name="Sikorski J."/>
            <person name="Davenport K."/>
            <person name="Lucas S."/>
            <person name="Glavina Del Rio T."/>
            <person name="Tice H."/>
            <person name="Cheng J."/>
            <person name="Goodwin L."/>
            <person name="Pitluck S."/>
            <person name="Liolios K."/>
            <person name="Ivanova N."/>
            <person name="Mavromatis K."/>
            <person name="Ovchinnikova G."/>
            <person name="Pati A."/>
            <person name="Chen A."/>
            <person name="Palaniappan K."/>
            <person name="Land M."/>
            <person name="Hauser L."/>
            <person name="Chang Y."/>
            <person name="Jeffries C."/>
            <person name="Tapia R."/>
            <person name="Brettin T."/>
            <person name="Detter J."/>
            <person name="Han C."/>
            <person name="Yasawong M."/>
            <person name="Rohde M."/>
            <person name="Tindall B."/>
            <person name="Goker M."/>
            <person name="Woyke T."/>
            <person name="Bristow J."/>
            <person name="Eisen J."/>
            <person name="Markowitz V."/>
            <person name="Hugenholtz P."/>
            <person name="Kyrpides N."/>
            <person name="Klenk H."/>
            <person name="Lapidus A."/>
        </authorList>
    </citation>
    <scope>NUCLEOTIDE SEQUENCE [LARGE SCALE GENOMIC DNA]</scope>
    <source>
        <strain evidence="6">DSM 9799 / CCM 4581 / KCTC 23876 / PAT</strain>
    </source>
</reference>
<keyword evidence="3 5" id="KW-0808">Transferase</keyword>
<evidence type="ECO:0000313" key="6">
    <source>
        <dbReference type="Proteomes" id="UP000006683"/>
    </source>
</evidence>
<feature type="domain" description="Glycosyltransferase 2-like" evidence="4">
    <location>
        <begin position="28"/>
        <end position="181"/>
    </location>
</feature>
<dbReference type="RefSeq" id="WP_013343777.1">
    <property type="nucleotide sequence ID" value="NC_014541.1"/>
</dbReference>
<protein>
    <submittedName>
        <fullName evidence="5">Glycosyl transferase family 2</fullName>
    </submittedName>
</protein>
<dbReference type="eggNOG" id="COG1216">
    <property type="taxonomic scope" value="Bacteria"/>
</dbReference>
<dbReference type="InterPro" id="IPR050834">
    <property type="entry name" value="Glycosyltransf_2"/>
</dbReference>
<dbReference type="KEGG" id="fbl:Fbal_0257"/>
<dbReference type="InterPro" id="IPR029044">
    <property type="entry name" value="Nucleotide-diphossugar_trans"/>
</dbReference>
<dbReference type="InterPro" id="IPR001173">
    <property type="entry name" value="Glyco_trans_2-like"/>
</dbReference>
<dbReference type="Pfam" id="PF00535">
    <property type="entry name" value="Glycos_transf_2"/>
    <property type="match status" value="1"/>
</dbReference>
<dbReference type="CAZy" id="GT2">
    <property type="family name" value="Glycosyltransferase Family 2"/>
</dbReference>
<dbReference type="HOGENOM" id="CLU_025996_0_5_6"/>
<dbReference type="STRING" id="550540.Fbal_0257"/>
<dbReference type="PANTHER" id="PTHR43685:SF5">
    <property type="entry name" value="GLYCOSYLTRANSFERASE EPSE-RELATED"/>
    <property type="match status" value="1"/>
</dbReference>
<dbReference type="GeneID" id="67180503"/>
<dbReference type="EMBL" id="CP002209">
    <property type="protein sequence ID" value="ADN74471.1"/>
    <property type="molecule type" value="Genomic_DNA"/>
</dbReference>